<dbReference type="Proteomes" id="UP000583800">
    <property type="component" value="Unassembled WGS sequence"/>
</dbReference>
<dbReference type="EMBL" id="JACHJB010000002">
    <property type="protein sequence ID" value="MBB6347726.1"/>
    <property type="molecule type" value="Genomic_DNA"/>
</dbReference>
<protein>
    <submittedName>
        <fullName evidence="2">Uncharacterized protein</fullName>
    </submittedName>
</protein>
<accession>A0A7X0C5Y4</accession>
<proteinExistence type="predicted"/>
<evidence type="ECO:0000313" key="3">
    <source>
        <dbReference type="Proteomes" id="UP000583800"/>
    </source>
</evidence>
<gene>
    <name evidence="2" type="ORF">FHU36_004271</name>
</gene>
<sequence>MLTGLRLPADPATLPAENALVLHMALRDVSQRVGGEGGLSVDAEGRLHVARLVALPDPASLIDLRKRVAGMLPLVDLPELLLETMGRVKGFEAAFTSAAGGVSKLADFDISVAAWWPRSTGCGSWCRSPRSTPGPTASTSGTNAA</sequence>
<feature type="region of interest" description="Disordered" evidence="1">
    <location>
        <begin position="123"/>
        <end position="145"/>
    </location>
</feature>
<keyword evidence="3" id="KW-1185">Reference proteome</keyword>
<evidence type="ECO:0000313" key="2">
    <source>
        <dbReference type="EMBL" id="MBB6347726.1"/>
    </source>
</evidence>
<dbReference type="RefSeq" id="WP_185085621.1">
    <property type="nucleotide sequence ID" value="NZ_JACHJB010000002.1"/>
</dbReference>
<name>A0A7X0C5Y4_9ACTN</name>
<feature type="compositionally biased region" description="Low complexity" evidence="1">
    <location>
        <begin position="127"/>
        <end position="145"/>
    </location>
</feature>
<evidence type="ECO:0000256" key="1">
    <source>
        <dbReference type="SAM" id="MobiDB-lite"/>
    </source>
</evidence>
<reference evidence="2 3" key="1">
    <citation type="submission" date="2020-08" db="EMBL/GenBank/DDBJ databases">
        <title>Sequencing the genomes of 1000 actinobacteria strains.</title>
        <authorList>
            <person name="Klenk H.-P."/>
        </authorList>
    </citation>
    <scope>NUCLEOTIDE SEQUENCE [LARGE SCALE GENOMIC DNA]</scope>
    <source>
        <strain evidence="2 3">DSM 45913</strain>
    </source>
</reference>
<organism evidence="2 3">
    <name type="scientific">Nonomuraea muscovyensis</name>
    <dbReference type="NCBI Taxonomy" id="1124761"/>
    <lineage>
        <taxon>Bacteria</taxon>
        <taxon>Bacillati</taxon>
        <taxon>Actinomycetota</taxon>
        <taxon>Actinomycetes</taxon>
        <taxon>Streptosporangiales</taxon>
        <taxon>Streptosporangiaceae</taxon>
        <taxon>Nonomuraea</taxon>
    </lineage>
</organism>
<dbReference type="AlphaFoldDB" id="A0A7X0C5Y4"/>
<comment type="caution">
    <text evidence="2">The sequence shown here is derived from an EMBL/GenBank/DDBJ whole genome shotgun (WGS) entry which is preliminary data.</text>
</comment>